<dbReference type="AlphaFoldDB" id="A0AAV3RTX7"/>
<dbReference type="GO" id="GO:0006508">
    <property type="term" value="P:proteolysis"/>
    <property type="evidence" value="ECO:0007669"/>
    <property type="project" value="UniProtKB-KW"/>
</dbReference>
<keyword evidence="2 10" id="KW-0645">Protease</keyword>
<dbReference type="InterPro" id="IPR032861">
    <property type="entry name" value="TAXi_N"/>
</dbReference>
<proteinExistence type="inferred from homology"/>
<sequence length="492" mass="53220">MPHFFFIFIFTIFFPISFVLSRTTPLPSQTTVLDVSFETQKVQNVFFTDFNALNSLNQAEEVNPFEDSSSALSFQLHSRLAIEGIGSHQDYESLFMTRLDRDSARFNSILTHLNLVVQGDGLANLKPEEESELSSLEGMEMPVVSGVSQGSGEYFSRVGIGYPPSQAFMVLDTGSDVNWVQCNPCADCYQQADPIFEPGNSSTYHTMSCRARQCQSLDVLACVKDTCLYQVSYGDGSYSVGELASETITFGGEGGASAANIAIGCGHDNEGLFTGASGLLGLGGGDLSFQSQINASSFSYCLVDRDTKSTSTLEFDSITSLDAIIAPLLRNLKTSTYHYVDLTGLSVGGQPVPIPPSTLQLKDNGDGGVIVDSGTAITRFPMEVYNALREAFVKGTPDLTLTNGVAVFDTCYDLSQRKTVEIPTVSFRFSNGKEWSIPAKNYLVPIDSKGTFCFAFATTSSSMGIIGNVQQQGTRVSFDLKNSLIGFSNDKC</sequence>
<evidence type="ECO:0000256" key="1">
    <source>
        <dbReference type="ARBA" id="ARBA00007447"/>
    </source>
</evidence>
<keyword evidence="6" id="KW-0238">DNA-binding</keyword>
<dbReference type="GO" id="GO:0004190">
    <property type="term" value="F:aspartic-type endopeptidase activity"/>
    <property type="evidence" value="ECO:0007669"/>
    <property type="project" value="UniProtKB-KW"/>
</dbReference>
<keyword evidence="4" id="KW-0064">Aspartyl protease</keyword>
<dbReference type="GO" id="GO:0003677">
    <property type="term" value="F:DNA binding"/>
    <property type="evidence" value="ECO:0007669"/>
    <property type="project" value="UniProtKB-KW"/>
</dbReference>
<evidence type="ECO:0000256" key="4">
    <source>
        <dbReference type="ARBA" id="ARBA00022750"/>
    </source>
</evidence>
<organism evidence="10 11">
    <name type="scientific">Lithospermum erythrorhizon</name>
    <name type="common">Purple gromwell</name>
    <name type="synonym">Lithospermum officinale var. erythrorhizon</name>
    <dbReference type="NCBI Taxonomy" id="34254"/>
    <lineage>
        <taxon>Eukaryota</taxon>
        <taxon>Viridiplantae</taxon>
        <taxon>Streptophyta</taxon>
        <taxon>Embryophyta</taxon>
        <taxon>Tracheophyta</taxon>
        <taxon>Spermatophyta</taxon>
        <taxon>Magnoliopsida</taxon>
        <taxon>eudicotyledons</taxon>
        <taxon>Gunneridae</taxon>
        <taxon>Pentapetalae</taxon>
        <taxon>asterids</taxon>
        <taxon>lamiids</taxon>
        <taxon>Boraginales</taxon>
        <taxon>Boraginaceae</taxon>
        <taxon>Boraginoideae</taxon>
        <taxon>Lithospermeae</taxon>
        <taxon>Lithospermum</taxon>
    </lineage>
</organism>
<dbReference type="InterPro" id="IPR001461">
    <property type="entry name" value="Aspartic_peptidase_A1"/>
</dbReference>
<dbReference type="Pfam" id="PF14541">
    <property type="entry name" value="TAXi_C"/>
    <property type="match status" value="1"/>
</dbReference>
<name>A0AAV3RTX7_LITER</name>
<dbReference type="FunFam" id="2.40.70.10:FF:000016">
    <property type="entry name" value="Probable aspartic protease At2g35615"/>
    <property type="match status" value="1"/>
</dbReference>
<keyword evidence="5" id="KW-0378">Hydrolase</keyword>
<dbReference type="PROSITE" id="PS00141">
    <property type="entry name" value="ASP_PROTEASE"/>
    <property type="match status" value="1"/>
</dbReference>
<evidence type="ECO:0000256" key="2">
    <source>
        <dbReference type="ARBA" id="ARBA00022670"/>
    </source>
</evidence>
<dbReference type="Pfam" id="PF14543">
    <property type="entry name" value="TAXi_N"/>
    <property type="match status" value="1"/>
</dbReference>
<evidence type="ECO:0000256" key="7">
    <source>
        <dbReference type="PIRSR" id="PIRSR601461-1"/>
    </source>
</evidence>
<evidence type="ECO:0000256" key="8">
    <source>
        <dbReference type="SAM" id="SignalP"/>
    </source>
</evidence>
<dbReference type="PANTHER" id="PTHR13683:SF775">
    <property type="entry name" value="EUKARYOTIC ASPARTYL PROTEASE FAMILY PROTEIN"/>
    <property type="match status" value="1"/>
</dbReference>
<reference evidence="10 11" key="1">
    <citation type="submission" date="2024-01" db="EMBL/GenBank/DDBJ databases">
        <title>The complete chloroplast genome sequence of Lithospermum erythrorhizon: insights into the phylogenetic relationship among Boraginaceae species and the maternal lineages of purple gromwells.</title>
        <authorList>
            <person name="Okada T."/>
            <person name="Watanabe K."/>
        </authorList>
    </citation>
    <scope>NUCLEOTIDE SEQUENCE [LARGE SCALE GENOMIC DNA]</scope>
</reference>
<dbReference type="InterPro" id="IPR021109">
    <property type="entry name" value="Peptidase_aspartic_dom_sf"/>
</dbReference>
<evidence type="ECO:0000313" key="11">
    <source>
        <dbReference type="Proteomes" id="UP001454036"/>
    </source>
</evidence>
<dbReference type="Gene3D" id="2.40.70.10">
    <property type="entry name" value="Acid Proteases"/>
    <property type="match status" value="2"/>
</dbReference>
<feature type="domain" description="Peptidase A1" evidence="9">
    <location>
        <begin position="154"/>
        <end position="488"/>
    </location>
</feature>
<dbReference type="FunFam" id="2.40.70.10:FF:000010">
    <property type="entry name" value="Aspartyl protease family protein 2"/>
    <property type="match status" value="1"/>
</dbReference>
<dbReference type="Proteomes" id="UP001454036">
    <property type="component" value="Unassembled WGS sequence"/>
</dbReference>
<dbReference type="SUPFAM" id="SSF50630">
    <property type="entry name" value="Acid proteases"/>
    <property type="match status" value="1"/>
</dbReference>
<dbReference type="PANTHER" id="PTHR13683">
    <property type="entry name" value="ASPARTYL PROTEASES"/>
    <property type="match status" value="1"/>
</dbReference>
<dbReference type="InterPro" id="IPR001969">
    <property type="entry name" value="Aspartic_peptidase_AS"/>
</dbReference>
<accession>A0AAV3RTX7</accession>
<comment type="similarity">
    <text evidence="1">Belongs to the peptidase A1 family.</text>
</comment>
<feature type="chain" id="PRO_5043349030" evidence="8">
    <location>
        <begin position="22"/>
        <end position="492"/>
    </location>
</feature>
<comment type="caution">
    <text evidence="10">The sequence shown here is derived from an EMBL/GenBank/DDBJ whole genome shotgun (WGS) entry which is preliminary data.</text>
</comment>
<evidence type="ECO:0000259" key="9">
    <source>
        <dbReference type="PROSITE" id="PS51767"/>
    </source>
</evidence>
<dbReference type="PROSITE" id="PS51767">
    <property type="entry name" value="PEPTIDASE_A1"/>
    <property type="match status" value="1"/>
</dbReference>
<evidence type="ECO:0000256" key="3">
    <source>
        <dbReference type="ARBA" id="ARBA00022729"/>
    </source>
</evidence>
<keyword evidence="11" id="KW-1185">Reference proteome</keyword>
<feature type="active site" evidence="7">
    <location>
        <position position="172"/>
    </location>
</feature>
<evidence type="ECO:0000256" key="5">
    <source>
        <dbReference type="ARBA" id="ARBA00022801"/>
    </source>
</evidence>
<dbReference type="InterPro" id="IPR033121">
    <property type="entry name" value="PEPTIDASE_A1"/>
</dbReference>
<protein>
    <submittedName>
        <fullName evidence="10">Aspartic protease</fullName>
    </submittedName>
</protein>
<feature type="active site" evidence="7">
    <location>
        <position position="372"/>
    </location>
</feature>
<gene>
    <name evidence="10" type="ORF">LIER_42480</name>
</gene>
<evidence type="ECO:0000313" key="10">
    <source>
        <dbReference type="EMBL" id="GAA0183905.1"/>
    </source>
</evidence>
<dbReference type="InterPro" id="IPR032799">
    <property type="entry name" value="TAXi_C"/>
</dbReference>
<feature type="signal peptide" evidence="8">
    <location>
        <begin position="1"/>
        <end position="21"/>
    </location>
</feature>
<keyword evidence="3 8" id="KW-0732">Signal</keyword>
<dbReference type="EMBL" id="BAABME010029611">
    <property type="protein sequence ID" value="GAA0183905.1"/>
    <property type="molecule type" value="Genomic_DNA"/>
</dbReference>
<evidence type="ECO:0000256" key="6">
    <source>
        <dbReference type="ARBA" id="ARBA00023125"/>
    </source>
</evidence>